<dbReference type="PANTHER" id="PTHR10947:SF0">
    <property type="entry name" value="PHENYLALANINE--TRNA LIGASE BETA SUBUNIT"/>
    <property type="match status" value="1"/>
</dbReference>
<dbReference type="SUPFAM" id="SSF50249">
    <property type="entry name" value="Nucleic acid-binding proteins"/>
    <property type="match status" value="1"/>
</dbReference>
<dbReference type="InterPro" id="IPR005121">
    <property type="entry name" value="Fdx_antiC-bd"/>
</dbReference>
<dbReference type="InterPro" id="IPR002547">
    <property type="entry name" value="tRNA-bd_dom"/>
</dbReference>
<keyword evidence="10 15" id="KW-0460">Magnesium</keyword>
<dbReference type="SMART" id="SM00896">
    <property type="entry name" value="FDX-ACB"/>
    <property type="match status" value="1"/>
</dbReference>
<comment type="caution">
    <text evidence="20">The sequence shown here is derived from an EMBL/GenBank/DDBJ whole genome shotgun (WGS) entry which is preliminary data.</text>
</comment>
<evidence type="ECO:0000259" key="19">
    <source>
        <dbReference type="PROSITE" id="PS51483"/>
    </source>
</evidence>
<evidence type="ECO:0000256" key="2">
    <source>
        <dbReference type="ARBA" id="ARBA00008653"/>
    </source>
</evidence>
<evidence type="ECO:0000256" key="13">
    <source>
        <dbReference type="ARBA" id="ARBA00023146"/>
    </source>
</evidence>
<dbReference type="EC" id="6.1.1.20" evidence="15"/>
<comment type="subunit">
    <text evidence="3 15">Tetramer of two alpha and two beta subunits.</text>
</comment>
<dbReference type="RefSeq" id="WP_019950331.1">
    <property type="nucleotide sequence ID" value="NZ_JBHLVX010000042.1"/>
</dbReference>
<evidence type="ECO:0000256" key="16">
    <source>
        <dbReference type="PROSITE-ProRule" id="PRU00209"/>
    </source>
</evidence>
<name>A0ABV6G4W2_9GAMM</name>
<evidence type="ECO:0000259" key="17">
    <source>
        <dbReference type="PROSITE" id="PS50886"/>
    </source>
</evidence>
<sequence length="798" mass="87205">MKVSDNWLRQWVAVTQDVQAIADQITMAGLEVDAVTPVAADFSAVVVARVTELAPHPDADRLRVCQLDDGSGAPRQVVCGAPNVAAGQKVALALPGAVLPGDMQIAETTLRGVASSGMICAESELGLVEEKSPGIWVLPDEAPPGEDLRRWLTLDDHTIEVDLTPNRGDCLSLAGLARELGVLNRLAVQVPPVEAVIPVGDEQFDIRVADAAACPRYASRILRDVDISAPTPLWMAERLRRSGIRSIDVVVDVTNYVMLELGQPMHAFDLERLGRHIEVRYAGEGEKLELLDGQQVALDGDTLLIADAEGPLAIAGVMGGARSGVNSQTRHVLLESAFFAPLAVAGRARRYGLHTDASHRFERGVDPSQQVRAIERATRLLLDIAGGTPGPTVEVCDHQQLPVHRRVFLDATRVARILGMALAHDDIVDILTRLGMTLEPSGDGRWQVGIPPWRFDIEREEDLIEELARIHGYNRLPVRYPRAELAPKRVAGDRVPLDRLRHLLVAAGYQEAITYSFVSEALQHAFAPQSTAPVLANPISSDMSVMRSSLWAGLVRAVMYNLNRQQQRIRLFETGRIFEGGFADEAGELTQTPMMAGMLCGGRDAEGWSARRDTVDFFDLKGDVERLIEAGGSGEAWRFETAEHPALHPGQSARLVRDGRCVGWLGALHPRVLESLGIKTDIYAFQIELEALTRGRVPRFTPLSRYPEVRRDLALIVEESLTVQSLLDVIRTEAGDSLVSLRLFDIYRGAGVAEGYKSLALGLTWQHPSRTLTDGEINQIIDNIVAVTAERFGAVLRG</sequence>
<dbReference type="InterPro" id="IPR033714">
    <property type="entry name" value="tRNA_bind_bactPheRS"/>
</dbReference>
<keyword evidence="8 15" id="KW-0547">Nucleotide-binding</keyword>
<dbReference type="InterPro" id="IPR005146">
    <property type="entry name" value="B3/B4_tRNA-bd"/>
</dbReference>
<dbReference type="SUPFAM" id="SSF55681">
    <property type="entry name" value="Class II aaRS and biotin synthetases"/>
    <property type="match status" value="1"/>
</dbReference>
<evidence type="ECO:0000256" key="10">
    <source>
        <dbReference type="ARBA" id="ARBA00022842"/>
    </source>
</evidence>
<dbReference type="CDD" id="cd00769">
    <property type="entry name" value="PheRS_beta_core"/>
    <property type="match status" value="1"/>
</dbReference>
<dbReference type="PROSITE" id="PS50886">
    <property type="entry name" value="TRBD"/>
    <property type="match status" value="1"/>
</dbReference>
<accession>A0ABV6G4W2</accession>
<dbReference type="InterPro" id="IPR005147">
    <property type="entry name" value="tRNA_synthase_B5-dom"/>
</dbReference>
<dbReference type="InterPro" id="IPR045864">
    <property type="entry name" value="aa-tRNA-synth_II/BPL/LPL"/>
</dbReference>
<dbReference type="HAMAP" id="MF_00283">
    <property type="entry name" value="Phe_tRNA_synth_beta1"/>
    <property type="match status" value="1"/>
</dbReference>
<dbReference type="Gene3D" id="3.50.40.10">
    <property type="entry name" value="Phenylalanyl-trna Synthetase, Chain B, domain 3"/>
    <property type="match status" value="1"/>
</dbReference>
<dbReference type="InterPro" id="IPR012340">
    <property type="entry name" value="NA-bd_OB-fold"/>
</dbReference>
<dbReference type="InterPro" id="IPR036690">
    <property type="entry name" value="Fdx_antiC-bd_sf"/>
</dbReference>
<dbReference type="Pfam" id="PF03147">
    <property type="entry name" value="FDX-ACB"/>
    <property type="match status" value="1"/>
</dbReference>
<keyword evidence="13 15" id="KW-0030">Aminoacyl-tRNA synthetase</keyword>
<evidence type="ECO:0000256" key="4">
    <source>
        <dbReference type="ARBA" id="ARBA00022490"/>
    </source>
</evidence>
<feature type="binding site" evidence="15">
    <location>
        <position position="466"/>
    </location>
    <ligand>
        <name>Mg(2+)</name>
        <dbReference type="ChEBI" id="CHEBI:18420"/>
        <note>shared with alpha subunit</note>
    </ligand>
</feature>
<dbReference type="NCBIfam" id="TIGR00472">
    <property type="entry name" value="pheT_bact"/>
    <property type="match status" value="1"/>
</dbReference>
<evidence type="ECO:0000256" key="15">
    <source>
        <dbReference type="HAMAP-Rule" id="MF_00283"/>
    </source>
</evidence>
<evidence type="ECO:0000256" key="3">
    <source>
        <dbReference type="ARBA" id="ARBA00011209"/>
    </source>
</evidence>
<reference evidence="20 21" key="1">
    <citation type="submission" date="2024-09" db="EMBL/GenBank/DDBJ databases">
        <authorList>
            <person name="Sun Q."/>
            <person name="Mori K."/>
        </authorList>
    </citation>
    <scope>NUCLEOTIDE SEQUENCE [LARGE SCALE GENOMIC DNA]</scope>
    <source>
        <strain evidence="20 21">CCM 7415</strain>
    </source>
</reference>
<dbReference type="EMBL" id="JBHLVX010000042">
    <property type="protein sequence ID" value="MFC0268461.1"/>
    <property type="molecule type" value="Genomic_DNA"/>
</dbReference>
<comment type="catalytic activity">
    <reaction evidence="14 15">
        <text>tRNA(Phe) + L-phenylalanine + ATP = L-phenylalanyl-tRNA(Phe) + AMP + diphosphate + H(+)</text>
        <dbReference type="Rhea" id="RHEA:19413"/>
        <dbReference type="Rhea" id="RHEA-COMP:9668"/>
        <dbReference type="Rhea" id="RHEA-COMP:9699"/>
        <dbReference type="ChEBI" id="CHEBI:15378"/>
        <dbReference type="ChEBI" id="CHEBI:30616"/>
        <dbReference type="ChEBI" id="CHEBI:33019"/>
        <dbReference type="ChEBI" id="CHEBI:58095"/>
        <dbReference type="ChEBI" id="CHEBI:78442"/>
        <dbReference type="ChEBI" id="CHEBI:78531"/>
        <dbReference type="ChEBI" id="CHEBI:456215"/>
        <dbReference type="EC" id="6.1.1.20"/>
    </reaction>
</comment>
<dbReference type="Pfam" id="PF03483">
    <property type="entry name" value="B3_4"/>
    <property type="match status" value="1"/>
</dbReference>
<dbReference type="InterPro" id="IPR041616">
    <property type="entry name" value="PheRS_beta_core"/>
</dbReference>
<dbReference type="Pfam" id="PF01588">
    <property type="entry name" value="tRNA_bind"/>
    <property type="match status" value="1"/>
</dbReference>
<evidence type="ECO:0000259" key="18">
    <source>
        <dbReference type="PROSITE" id="PS51447"/>
    </source>
</evidence>
<dbReference type="Gene3D" id="3.30.56.10">
    <property type="match status" value="2"/>
</dbReference>
<dbReference type="SMART" id="SM00873">
    <property type="entry name" value="B3_4"/>
    <property type="match status" value="1"/>
</dbReference>
<evidence type="ECO:0000256" key="6">
    <source>
        <dbReference type="ARBA" id="ARBA00022598"/>
    </source>
</evidence>
<evidence type="ECO:0000256" key="14">
    <source>
        <dbReference type="ARBA" id="ARBA00049255"/>
    </source>
</evidence>
<dbReference type="SUPFAM" id="SSF54991">
    <property type="entry name" value="Anticodon-binding domain of PheRS"/>
    <property type="match status" value="1"/>
</dbReference>
<feature type="domain" description="TRNA-binding" evidence="17">
    <location>
        <begin position="39"/>
        <end position="149"/>
    </location>
</feature>
<dbReference type="Gene3D" id="3.30.70.380">
    <property type="entry name" value="Ferrodoxin-fold anticodon-binding domain"/>
    <property type="match status" value="1"/>
</dbReference>
<comment type="similarity">
    <text evidence="2 15">Belongs to the phenylalanyl-tRNA synthetase beta subunit family. Type 1 subfamily.</text>
</comment>
<dbReference type="GO" id="GO:0004826">
    <property type="term" value="F:phenylalanine-tRNA ligase activity"/>
    <property type="evidence" value="ECO:0007669"/>
    <property type="project" value="UniProtKB-EC"/>
</dbReference>
<proteinExistence type="inferred from homology"/>
<keyword evidence="21" id="KW-1185">Reference proteome</keyword>
<keyword evidence="6 15" id="KW-0436">Ligase</keyword>
<comment type="subcellular location">
    <subcellularLocation>
        <location evidence="1 15">Cytoplasm</location>
    </subcellularLocation>
</comment>
<comment type="cofactor">
    <cofactor evidence="15">
        <name>Mg(2+)</name>
        <dbReference type="ChEBI" id="CHEBI:18420"/>
    </cofactor>
    <text evidence="15">Binds 2 magnesium ions per tetramer.</text>
</comment>
<evidence type="ECO:0000256" key="1">
    <source>
        <dbReference type="ARBA" id="ARBA00004496"/>
    </source>
</evidence>
<organism evidence="20 21">
    <name type="scientific">Kushneria aurantia</name>
    <dbReference type="NCBI Taxonomy" id="504092"/>
    <lineage>
        <taxon>Bacteria</taxon>
        <taxon>Pseudomonadati</taxon>
        <taxon>Pseudomonadota</taxon>
        <taxon>Gammaproteobacteria</taxon>
        <taxon>Oceanospirillales</taxon>
        <taxon>Halomonadaceae</taxon>
        <taxon>Kushneria</taxon>
    </lineage>
</organism>
<protein>
    <recommendedName>
        <fullName evidence="15">Phenylalanine--tRNA ligase beta subunit</fullName>
        <ecNumber evidence="15">6.1.1.20</ecNumber>
    </recommendedName>
    <alternativeName>
        <fullName evidence="15">Phenylalanyl-tRNA synthetase beta subunit</fullName>
        <shortName evidence="15">PheRS</shortName>
    </alternativeName>
</protein>
<evidence type="ECO:0000256" key="5">
    <source>
        <dbReference type="ARBA" id="ARBA00022555"/>
    </source>
</evidence>
<evidence type="ECO:0000313" key="21">
    <source>
        <dbReference type="Proteomes" id="UP001589814"/>
    </source>
</evidence>
<dbReference type="PROSITE" id="PS51447">
    <property type="entry name" value="FDX_ACB"/>
    <property type="match status" value="1"/>
</dbReference>
<keyword evidence="5 16" id="KW-0820">tRNA-binding</keyword>
<dbReference type="CDD" id="cd02796">
    <property type="entry name" value="tRNA_bind_bactPheRS"/>
    <property type="match status" value="1"/>
</dbReference>
<feature type="binding site" evidence="15">
    <location>
        <position position="462"/>
    </location>
    <ligand>
        <name>Mg(2+)</name>
        <dbReference type="ChEBI" id="CHEBI:18420"/>
        <note>shared with alpha subunit</note>
    </ligand>
</feature>
<evidence type="ECO:0000256" key="11">
    <source>
        <dbReference type="ARBA" id="ARBA00022884"/>
    </source>
</evidence>
<dbReference type="Gene3D" id="3.30.930.10">
    <property type="entry name" value="Bira Bifunctional Protein, Domain 2"/>
    <property type="match status" value="1"/>
</dbReference>
<dbReference type="PANTHER" id="PTHR10947">
    <property type="entry name" value="PHENYLALANYL-TRNA SYNTHETASE BETA CHAIN AND LEUCINE-RICH REPEAT-CONTAINING PROTEIN 47"/>
    <property type="match status" value="1"/>
</dbReference>
<keyword evidence="11 16" id="KW-0694">RNA-binding</keyword>
<dbReference type="Pfam" id="PF03484">
    <property type="entry name" value="B5"/>
    <property type="match status" value="1"/>
</dbReference>
<keyword evidence="7 15" id="KW-0479">Metal-binding</keyword>
<dbReference type="InterPro" id="IPR020825">
    <property type="entry name" value="Phe-tRNA_synthase-like_B3/B4"/>
</dbReference>
<dbReference type="Gene3D" id="2.40.50.140">
    <property type="entry name" value="Nucleic acid-binding proteins"/>
    <property type="match status" value="1"/>
</dbReference>
<dbReference type="InterPro" id="IPR004532">
    <property type="entry name" value="Phe-tRNA-ligase_IIc_bsu_bact"/>
</dbReference>
<dbReference type="SMART" id="SM00874">
    <property type="entry name" value="B5"/>
    <property type="match status" value="1"/>
</dbReference>
<keyword evidence="12 15" id="KW-0648">Protein biosynthesis</keyword>
<gene>
    <name evidence="15 20" type="primary">pheT</name>
    <name evidence="20" type="ORF">ACFFHW_10790</name>
</gene>
<feature type="binding site" evidence="15">
    <location>
        <position position="465"/>
    </location>
    <ligand>
        <name>Mg(2+)</name>
        <dbReference type="ChEBI" id="CHEBI:18420"/>
        <note>shared with alpha subunit</note>
    </ligand>
</feature>
<dbReference type="InterPro" id="IPR009061">
    <property type="entry name" value="DNA-bd_dom_put_sf"/>
</dbReference>
<dbReference type="Proteomes" id="UP001589814">
    <property type="component" value="Unassembled WGS sequence"/>
</dbReference>
<feature type="domain" description="B5" evidence="19">
    <location>
        <begin position="402"/>
        <end position="478"/>
    </location>
</feature>
<dbReference type="PROSITE" id="PS51483">
    <property type="entry name" value="B5"/>
    <property type="match status" value="1"/>
</dbReference>
<evidence type="ECO:0000256" key="9">
    <source>
        <dbReference type="ARBA" id="ARBA00022840"/>
    </source>
</evidence>
<dbReference type="SUPFAM" id="SSF46955">
    <property type="entry name" value="Putative DNA-binding domain"/>
    <property type="match status" value="1"/>
</dbReference>
<dbReference type="Pfam" id="PF17759">
    <property type="entry name" value="tRNA_synthFbeta"/>
    <property type="match status" value="1"/>
</dbReference>
<feature type="binding site" evidence="15">
    <location>
        <position position="456"/>
    </location>
    <ligand>
        <name>Mg(2+)</name>
        <dbReference type="ChEBI" id="CHEBI:18420"/>
        <note>shared with alpha subunit</note>
    </ligand>
</feature>
<dbReference type="InterPro" id="IPR045060">
    <property type="entry name" value="Phe-tRNA-ligase_IIc_bsu"/>
</dbReference>
<evidence type="ECO:0000256" key="7">
    <source>
        <dbReference type="ARBA" id="ARBA00022723"/>
    </source>
</evidence>
<dbReference type="NCBIfam" id="NF045760">
    <property type="entry name" value="YtpR"/>
    <property type="match status" value="1"/>
</dbReference>
<evidence type="ECO:0000256" key="8">
    <source>
        <dbReference type="ARBA" id="ARBA00022741"/>
    </source>
</evidence>
<dbReference type="SUPFAM" id="SSF56037">
    <property type="entry name" value="PheT/TilS domain"/>
    <property type="match status" value="1"/>
</dbReference>
<evidence type="ECO:0000313" key="20">
    <source>
        <dbReference type="EMBL" id="MFC0268461.1"/>
    </source>
</evidence>
<feature type="domain" description="FDX-ACB" evidence="18">
    <location>
        <begin position="704"/>
        <end position="797"/>
    </location>
</feature>
<evidence type="ECO:0000256" key="12">
    <source>
        <dbReference type="ARBA" id="ARBA00022917"/>
    </source>
</evidence>
<keyword evidence="9 15" id="KW-0067">ATP-binding</keyword>
<keyword evidence="4 15" id="KW-0963">Cytoplasm</keyword>